<dbReference type="PROSITE" id="PS51257">
    <property type="entry name" value="PROKAR_LIPOPROTEIN"/>
    <property type="match status" value="1"/>
</dbReference>
<sequence length="141" mass="16526">MKKTILFSLAILIISCKINRNEISEPLNKEKVVKLSFDNREFFFLKTDIHGIAGNHQQITLSIKDDKVYNKGTDFIFYSPEVYYKKTKDSLIIYAPECCFLEPVDKKYKTIIMITGLKKASDIDNYEKNYKQYGLERLSVY</sequence>
<proteinExistence type="predicted"/>
<evidence type="ECO:0000313" key="1">
    <source>
        <dbReference type="EMBL" id="MFB9097001.1"/>
    </source>
</evidence>
<dbReference type="EMBL" id="JBHMEY010000091">
    <property type="protein sequence ID" value="MFB9098516.1"/>
    <property type="molecule type" value="Genomic_DNA"/>
</dbReference>
<evidence type="ECO:0008006" key="4">
    <source>
        <dbReference type="Google" id="ProtNLM"/>
    </source>
</evidence>
<accession>A0ABV5GNR0</accession>
<evidence type="ECO:0000313" key="3">
    <source>
        <dbReference type="Proteomes" id="UP001589607"/>
    </source>
</evidence>
<evidence type="ECO:0000313" key="2">
    <source>
        <dbReference type="EMBL" id="MFB9098516.1"/>
    </source>
</evidence>
<protein>
    <recommendedName>
        <fullName evidence="4">Lipoprotein</fullName>
    </recommendedName>
</protein>
<organism evidence="1 3">
    <name type="scientific">Flavobacterium jumunjinense</name>
    <dbReference type="NCBI Taxonomy" id="998845"/>
    <lineage>
        <taxon>Bacteria</taxon>
        <taxon>Pseudomonadati</taxon>
        <taxon>Bacteroidota</taxon>
        <taxon>Flavobacteriia</taxon>
        <taxon>Flavobacteriales</taxon>
        <taxon>Flavobacteriaceae</taxon>
        <taxon>Flavobacterium</taxon>
    </lineage>
</organism>
<dbReference type="RefSeq" id="WP_236457297.1">
    <property type="nucleotide sequence ID" value="NZ_CBCSGE010000063.1"/>
</dbReference>
<keyword evidence="3" id="KW-1185">Reference proteome</keyword>
<dbReference type="EMBL" id="JBHMEY010000030">
    <property type="protein sequence ID" value="MFB9097001.1"/>
    <property type="molecule type" value="Genomic_DNA"/>
</dbReference>
<dbReference type="Proteomes" id="UP001589607">
    <property type="component" value="Unassembled WGS sequence"/>
</dbReference>
<gene>
    <name evidence="1" type="ORF">ACFFVF_10775</name>
    <name evidence="2" type="ORF">ACFFVF_18575</name>
</gene>
<comment type="caution">
    <text evidence="1">The sequence shown here is derived from an EMBL/GenBank/DDBJ whole genome shotgun (WGS) entry which is preliminary data.</text>
</comment>
<reference evidence="1 3" key="1">
    <citation type="submission" date="2024-09" db="EMBL/GenBank/DDBJ databases">
        <authorList>
            <person name="Sun Q."/>
            <person name="Mori K."/>
        </authorList>
    </citation>
    <scope>NUCLEOTIDE SEQUENCE [LARGE SCALE GENOMIC DNA]</scope>
    <source>
        <strain evidence="1 3">CECT 7955</strain>
    </source>
</reference>
<name>A0ABV5GNR0_9FLAO</name>